<organism evidence="3 4">
    <name type="scientific">Halovibrio salipaludis</name>
    <dbReference type="NCBI Taxonomy" id="2032626"/>
    <lineage>
        <taxon>Bacteria</taxon>
        <taxon>Pseudomonadati</taxon>
        <taxon>Pseudomonadota</taxon>
        <taxon>Gammaproteobacteria</taxon>
        <taxon>Oceanospirillales</taxon>
        <taxon>Halomonadaceae</taxon>
        <taxon>Halovibrio</taxon>
    </lineage>
</organism>
<feature type="signal peptide" evidence="2">
    <location>
        <begin position="1"/>
        <end position="24"/>
    </location>
</feature>
<dbReference type="AlphaFoldDB" id="A0A2A2F9U0"/>
<feature type="region of interest" description="Disordered" evidence="1">
    <location>
        <begin position="154"/>
        <end position="194"/>
    </location>
</feature>
<feature type="compositionally biased region" description="Low complexity" evidence="1">
    <location>
        <begin position="176"/>
        <end position="185"/>
    </location>
</feature>
<evidence type="ECO:0000313" key="4">
    <source>
        <dbReference type="Proteomes" id="UP000218896"/>
    </source>
</evidence>
<proteinExistence type="predicted"/>
<dbReference type="OrthoDB" id="6193602at2"/>
<sequence>MSLRFASSFALCLLLVAMVLPVSAQQQETEQEADAEGEEADQGTDGEEEPEPPSVRLVHFGPDNAAGSLASLYPDQALELGQDEGAFTGLLKREGTPERHGGVLIVAPSGQSPDQGVAGAIRSQLPKAGWMTLSVAQPSEPVPGIPDRVFEAETAGSGGAEQDDAGTDGEESAQQDAGDGNAEAGGDAHDPPDITIEVASGAATPEREDDWQQRATDRIAAAVNALRNENVGTIVFVGVGDGADLVLRYASANGATLPPDQFGMVWINARLRPPFSEGLVAALGEDYGVPILDLYDRNRHSERAEQRSAAARRGGFAAYTQSAIPVPRGGAAREQRRVPARIRGWLSGNLESEGGQ</sequence>
<feature type="compositionally biased region" description="Acidic residues" evidence="1">
    <location>
        <begin position="161"/>
        <end position="173"/>
    </location>
</feature>
<keyword evidence="2" id="KW-0732">Signal</keyword>
<dbReference type="InterPro" id="IPR022529">
    <property type="entry name" value="DUF3530"/>
</dbReference>
<feature type="chain" id="PRO_5013036492" description="DUF3530 family protein" evidence="2">
    <location>
        <begin position="25"/>
        <end position="356"/>
    </location>
</feature>
<gene>
    <name evidence="3" type="ORF">CK501_00780</name>
</gene>
<evidence type="ECO:0000256" key="2">
    <source>
        <dbReference type="SAM" id="SignalP"/>
    </source>
</evidence>
<feature type="region of interest" description="Disordered" evidence="1">
    <location>
        <begin position="25"/>
        <end position="61"/>
    </location>
</feature>
<evidence type="ECO:0000256" key="1">
    <source>
        <dbReference type="SAM" id="MobiDB-lite"/>
    </source>
</evidence>
<dbReference type="RefSeq" id="WP_095615822.1">
    <property type="nucleotide sequence ID" value="NZ_NSKD01000001.1"/>
</dbReference>
<feature type="compositionally biased region" description="Acidic residues" evidence="1">
    <location>
        <begin position="29"/>
        <end position="51"/>
    </location>
</feature>
<comment type="caution">
    <text evidence="3">The sequence shown here is derived from an EMBL/GenBank/DDBJ whole genome shotgun (WGS) entry which is preliminary data.</text>
</comment>
<keyword evidence="4" id="KW-1185">Reference proteome</keyword>
<protein>
    <recommendedName>
        <fullName evidence="5">DUF3530 family protein</fullName>
    </recommendedName>
</protein>
<name>A0A2A2F9U0_9GAMM</name>
<evidence type="ECO:0008006" key="5">
    <source>
        <dbReference type="Google" id="ProtNLM"/>
    </source>
</evidence>
<dbReference type="Pfam" id="PF12048">
    <property type="entry name" value="DUF3530"/>
    <property type="match status" value="1"/>
</dbReference>
<reference evidence="3 4" key="1">
    <citation type="submission" date="2017-08" db="EMBL/GenBank/DDBJ databases">
        <title>Halovibrio sewagensis sp. nov., isolated from wastewater of high salinity.</title>
        <authorList>
            <person name="Dong X."/>
            <person name="Zhang G."/>
        </authorList>
    </citation>
    <scope>NUCLEOTIDE SEQUENCE [LARGE SCALE GENOMIC DNA]</scope>
    <source>
        <strain evidence="3 4">YL5-2</strain>
    </source>
</reference>
<accession>A0A2A2F9U0</accession>
<evidence type="ECO:0000313" key="3">
    <source>
        <dbReference type="EMBL" id="PAU81718.1"/>
    </source>
</evidence>
<dbReference type="EMBL" id="NSKD01000001">
    <property type="protein sequence ID" value="PAU81718.1"/>
    <property type="molecule type" value="Genomic_DNA"/>
</dbReference>
<dbReference type="Proteomes" id="UP000218896">
    <property type="component" value="Unassembled WGS sequence"/>
</dbReference>